<keyword evidence="4" id="KW-1185">Reference proteome</keyword>
<evidence type="ECO:0000313" key="3">
    <source>
        <dbReference type="EMBL" id="KAK7463086.1"/>
    </source>
</evidence>
<feature type="compositionally biased region" description="Acidic residues" evidence="1">
    <location>
        <begin position="36"/>
        <end position="54"/>
    </location>
</feature>
<keyword evidence="2" id="KW-0732">Signal</keyword>
<name>A0ABR1JLG8_9AGAR</name>
<comment type="caution">
    <text evidence="3">The sequence shown here is derived from an EMBL/GenBank/DDBJ whole genome shotgun (WGS) entry which is preliminary data.</text>
</comment>
<reference evidence="3 4" key="1">
    <citation type="submission" date="2024-01" db="EMBL/GenBank/DDBJ databases">
        <title>A draft genome for the cacao thread blight pathogen Marasmiellus scandens.</title>
        <authorList>
            <person name="Baruah I.K."/>
            <person name="Leung J."/>
            <person name="Bukari Y."/>
            <person name="Amoako-Attah I."/>
            <person name="Meinhardt L.W."/>
            <person name="Bailey B.A."/>
            <person name="Cohen S.P."/>
        </authorList>
    </citation>
    <scope>NUCLEOTIDE SEQUENCE [LARGE SCALE GENOMIC DNA]</scope>
    <source>
        <strain evidence="3 4">GH-19</strain>
    </source>
</reference>
<organism evidence="3 4">
    <name type="scientific">Marasmiellus scandens</name>
    <dbReference type="NCBI Taxonomy" id="2682957"/>
    <lineage>
        <taxon>Eukaryota</taxon>
        <taxon>Fungi</taxon>
        <taxon>Dikarya</taxon>
        <taxon>Basidiomycota</taxon>
        <taxon>Agaricomycotina</taxon>
        <taxon>Agaricomycetes</taxon>
        <taxon>Agaricomycetidae</taxon>
        <taxon>Agaricales</taxon>
        <taxon>Marasmiineae</taxon>
        <taxon>Omphalotaceae</taxon>
        <taxon>Marasmiellus</taxon>
    </lineage>
</organism>
<feature type="region of interest" description="Disordered" evidence="1">
    <location>
        <begin position="28"/>
        <end position="54"/>
    </location>
</feature>
<feature type="chain" id="PRO_5046539233" description="F-box domain-containing protein" evidence="2">
    <location>
        <begin position="32"/>
        <end position="460"/>
    </location>
</feature>
<protein>
    <recommendedName>
        <fullName evidence="5">F-box domain-containing protein</fullName>
    </recommendedName>
</protein>
<gene>
    <name evidence="3" type="ORF">VKT23_007672</name>
</gene>
<dbReference type="Proteomes" id="UP001498398">
    <property type="component" value="Unassembled WGS sequence"/>
</dbReference>
<evidence type="ECO:0000313" key="4">
    <source>
        <dbReference type="Proteomes" id="UP001498398"/>
    </source>
</evidence>
<accession>A0ABR1JLG8</accession>
<feature type="signal peptide" evidence="2">
    <location>
        <begin position="1"/>
        <end position="31"/>
    </location>
</feature>
<evidence type="ECO:0008006" key="5">
    <source>
        <dbReference type="Google" id="ProtNLM"/>
    </source>
</evidence>
<dbReference type="EMBL" id="JBANRG010000010">
    <property type="protein sequence ID" value="KAK7463086.1"/>
    <property type="molecule type" value="Genomic_DNA"/>
</dbReference>
<sequence>MPEWRLRTGIHAALWISHSQLIVLSAPPVEGSQAGEEGEEEEDEDEEEEDEDTNQVELNEDRGLELANHYLSHSGHQPLELVLEGINSSRISLIDLILNQSHRWNRLHLSLVSSEMKDFPFPSSLPLLKSMHLHINRWNMWLDIPMIPDSLVPQLKELVLTQLPLPKSDSPETLLTTSTNIISVDILHHDYGSLLRSLTRAPSNPDIALTLHLDPVWLPERGLCCFDSQLKSVCHAHALVFKSHFQSCGESHSLARKQKTLHRHPLRDIDEFPNVHTFGFIGNHHCDTFPYTHFKQFIILSKGGAPITHLTIETCILQVNQLLEILDLLPALTRLTIDEGLADPTKCNKGPFRYESGQQPLSSSFLKELTPFDGKNGFKILLPRLTHLSLTFHWGFDCSSLVDMIQSRKQITGVGASEMGFRRVLEHVSVSVPRGLLMKAGDGQVQMLCSIDGVVLELRT</sequence>
<evidence type="ECO:0000256" key="2">
    <source>
        <dbReference type="SAM" id="SignalP"/>
    </source>
</evidence>
<proteinExistence type="predicted"/>
<evidence type="ECO:0000256" key="1">
    <source>
        <dbReference type="SAM" id="MobiDB-lite"/>
    </source>
</evidence>